<gene>
    <name evidence="6" type="ORF">FM101_03690</name>
</gene>
<feature type="binding site" evidence="4">
    <location>
        <position position="54"/>
    </location>
    <ligand>
        <name>Fe cation</name>
        <dbReference type="ChEBI" id="CHEBI:24875"/>
    </ligand>
</feature>
<evidence type="ECO:0000256" key="4">
    <source>
        <dbReference type="PIRSR" id="PIRSR002825-1"/>
    </source>
</evidence>
<feature type="binding site" evidence="4">
    <location>
        <position position="234"/>
    </location>
    <ligand>
        <name>Fe cation</name>
        <dbReference type="ChEBI" id="CHEBI:24875"/>
    </ligand>
</feature>
<sequence>MFSTLSRRVFAVTAVVSLAALTGCSAGGTDAASSASNSGAAAEDTTLTVYTDQHAELIEGLTKAYTDETGVKFNIQADATVGQIEAEGKAAPADVFLSEDPGPVAQLGKKDLLSDIDEATLDQIQPGLSSQKKQWAAYAARTRVLYYNPEKIDEAKLPEKLMDINKPEYKGKFAWAPSGAFVATTQYLISTIGEAKTKTFLEGLKENGVNEQKNGNVRDTVEAGKHAMGLSNHYYWWIKADEVGGADKMTSKIHHFPEADAGNLILSSGAAVMKSSEQQEASADFIKWLTAADGGQKLIAEGDIDVSGAQYPVAKDAESKIVGSLDEIKSPEYDMDIMADQAEAENLLKSLGMSS</sequence>
<dbReference type="PANTHER" id="PTHR30006">
    <property type="entry name" value="THIAMINE-BINDING PERIPLASMIC PROTEIN-RELATED"/>
    <property type="match status" value="1"/>
</dbReference>
<dbReference type="InterPro" id="IPR026045">
    <property type="entry name" value="Ferric-bd"/>
</dbReference>
<feature type="signal peptide" evidence="5">
    <location>
        <begin position="1"/>
        <end position="26"/>
    </location>
</feature>
<feature type="binding site" evidence="4">
    <location>
        <position position="99"/>
    </location>
    <ligand>
        <name>Fe cation</name>
        <dbReference type="ChEBI" id="CHEBI:24875"/>
    </ligand>
</feature>
<keyword evidence="2" id="KW-0813">Transport</keyword>
<proteinExistence type="inferred from homology"/>
<dbReference type="GO" id="GO:0046872">
    <property type="term" value="F:metal ion binding"/>
    <property type="evidence" value="ECO:0007669"/>
    <property type="project" value="UniProtKB-KW"/>
</dbReference>
<reference evidence="6 7" key="1">
    <citation type="submission" date="2017-02" db="EMBL/GenBank/DDBJ databases">
        <authorList>
            <person name="Peterson S.W."/>
        </authorList>
    </citation>
    <scope>NUCLEOTIDE SEQUENCE [LARGE SCALE GENOMIC DNA]</scope>
    <source>
        <strain evidence="6 7">B Ar 00.02</strain>
    </source>
</reference>
<accession>A0A1R4FFE5</accession>
<evidence type="ECO:0000313" key="7">
    <source>
        <dbReference type="Proteomes" id="UP000195913"/>
    </source>
</evidence>
<dbReference type="GO" id="GO:0006826">
    <property type="term" value="P:iron ion transport"/>
    <property type="evidence" value="ECO:0007669"/>
    <property type="project" value="UniProtKB-KW"/>
</dbReference>
<evidence type="ECO:0000256" key="1">
    <source>
        <dbReference type="ARBA" id="ARBA00008520"/>
    </source>
</evidence>
<dbReference type="PROSITE" id="PS51257">
    <property type="entry name" value="PROKAR_LIPOPROTEIN"/>
    <property type="match status" value="1"/>
</dbReference>
<dbReference type="PIRSF" id="PIRSF002825">
    <property type="entry name" value="CfbpA"/>
    <property type="match status" value="1"/>
</dbReference>
<dbReference type="Pfam" id="PF01547">
    <property type="entry name" value="SBP_bac_1"/>
    <property type="match status" value="1"/>
</dbReference>
<evidence type="ECO:0000256" key="5">
    <source>
        <dbReference type="SAM" id="SignalP"/>
    </source>
</evidence>
<organism evidence="6 7">
    <name type="scientific">Arthrobacter rhombi</name>
    <dbReference type="NCBI Taxonomy" id="71253"/>
    <lineage>
        <taxon>Bacteria</taxon>
        <taxon>Bacillati</taxon>
        <taxon>Actinomycetota</taxon>
        <taxon>Actinomycetes</taxon>
        <taxon>Micrococcales</taxon>
        <taxon>Micrococcaceae</taxon>
        <taxon>Arthrobacter</taxon>
    </lineage>
</organism>
<keyword evidence="4" id="KW-0479">Metal-binding</keyword>
<comment type="similarity">
    <text evidence="1">Belongs to the bacterial solute-binding protein 1 family.</text>
</comment>
<feature type="binding site" evidence="4">
    <location>
        <position position="235"/>
    </location>
    <ligand>
        <name>Fe cation</name>
        <dbReference type="ChEBI" id="CHEBI:24875"/>
    </ligand>
</feature>
<keyword evidence="2" id="KW-0410">Iron transport</keyword>
<dbReference type="EMBL" id="FUHW01000016">
    <property type="protein sequence ID" value="SJM54577.1"/>
    <property type="molecule type" value="Genomic_DNA"/>
</dbReference>
<keyword evidence="7" id="KW-1185">Reference proteome</keyword>
<dbReference type="AlphaFoldDB" id="A0A1R4FFE5"/>
<dbReference type="GO" id="GO:0030288">
    <property type="term" value="C:outer membrane-bounded periplasmic space"/>
    <property type="evidence" value="ECO:0007669"/>
    <property type="project" value="TreeGrafter"/>
</dbReference>
<feature type="chain" id="PRO_5039574615" evidence="5">
    <location>
        <begin position="27"/>
        <end position="355"/>
    </location>
</feature>
<dbReference type="PANTHER" id="PTHR30006:SF15">
    <property type="entry name" value="IRON-UTILIZATION PERIPLASMIC PROTEIN"/>
    <property type="match status" value="1"/>
</dbReference>
<keyword evidence="3 5" id="KW-0732">Signal</keyword>
<evidence type="ECO:0000256" key="3">
    <source>
        <dbReference type="ARBA" id="ARBA00022729"/>
    </source>
</evidence>
<evidence type="ECO:0000256" key="2">
    <source>
        <dbReference type="ARBA" id="ARBA00022496"/>
    </source>
</evidence>
<dbReference type="Proteomes" id="UP000195913">
    <property type="component" value="Unassembled WGS sequence"/>
</dbReference>
<dbReference type="Gene3D" id="3.40.190.10">
    <property type="entry name" value="Periplasmic binding protein-like II"/>
    <property type="match status" value="2"/>
</dbReference>
<dbReference type="InterPro" id="IPR006059">
    <property type="entry name" value="SBP"/>
</dbReference>
<dbReference type="RefSeq" id="WP_086995607.1">
    <property type="nucleotide sequence ID" value="NZ_FUHW01000016.1"/>
</dbReference>
<keyword evidence="4" id="KW-0408">Iron</keyword>
<name>A0A1R4FFE5_9MICC</name>
<dbReference type="SUPFAM" id="SSF53850">
    <property type="entry name" value="Periplasmic binding protein-like II"/>
    <property type="match status" value="1"/>
</dbReference>
<evidence type="ECO:0000313" key="6">
    <source>
        <dbReference type="EMBL" id="SJM54577.1"/>
    </source>
</evidence>
<keyword evidence="2" id="KW-0406">Ion transport</keyword>
<protein>
    <submittedName>
        <fullName evidence="6">Ferric iron ABC transporter, iron-binding protein</fullName>
    </submittedName>
</protein>